<dbReference type="Pfam" id="PF22807">
    <property type="entry name" value="TrAA12"/>
    <property type="match status" value="1"/>
</dbReference>
<dbReference type="EMBL" id="LUEZ02000101">
    <property type="protein sequence ID" value="RDB18555.1"/>
    <property type="molecule type" value="Genomic_DNA"/>
</dbReference>
<dbReference type="OrthoDB" id="507128at2759"/>
<evidence type="ECO:0000313" key="3">
    <source>
        <dbReference type="EMBL" id="RDB18555.1"/>
    </source>
</evidence>
<name>A0A369JDR0_HYPMA</name>
<reference evidence="3" key="1">
    <citation type="submission" date="2018-04" db="EMBL/GenBank/DDBJ databases">
        <title>Whole genome sequencing of Hypsizygus marmoreus.</title>
        <authorList>
            <person name="Choi I.-G."/>
            <person name="Min B."/>
            <person name="Kim J.-G."/>
            <person name="Kim S."/>
            <person name="Oh Y.-L."/>
            <person name="Kong W.-S."/>
            <person name="Park H."/>
            <person name="Jeong J."/>
            <person name="Song E.-S."/>
        </authorList>
    </citation>
    <scope>NUCLEOTIDE SEQUENCE [LARGE SCALE GENOMIC DNA]</scope>
    <source>
        <strain evidence="3">51987-8</strain>
    </source>
</reference>
<keyword evidence="1" id="KW-0732">Signal</keyword>
<dbReference type="InParanoid" id="A0A369JDR0"/>
<dbReference type="STRING" id="39966.A0A369JDR0"/>
<gene>
    <name evidence="3" type="primary">SNDH</name>
    <name evidence="3" type="ORF">Hypma_000300</name>
</gene>
<proteinExistence type="predicted"/>
<evidence type="ECO:0000259" key="2">
    <source>
        <dbReference type="Pfam" id="PF22807"/>
    </source>
</evidence>
<keyword evidence="4" id="KW-1185">Reference proteome</keyword>
<dbReference type="AlphaFoldDB" id="A0A369JDR0"/>
<comment type="caution">
    <text evidence="3">The sequence shown here is derived from an EMBL/GenBank/DDBJ whole genome shotgun (WGS) entry which is preliminary data.</text>
</comment>
<evidence type="ECO:0000256" key="1">
    <source>
        <dbReference type="SAM" id="SignalP"/>
    </source>
</evidence>
<protein>
    <submittedName>
        <fullName evidence="3">L-sorbosone dehydrogenase</fullName>
    </submittedName>
</protein>
<feature type="domain" description="Pyrroloquinoline quinone-dependent pyranose dehydrogenase beta-propeller" evidence="2">
    <location>
        <begin position="33"/>
        <end position="451"/>
    </location>
</feature>
<feature type="chain" id="PRO_5016603784" evidence="1">
    <location>
        <begin position="17"/>
        <end position="455"/>
    </location>
</feature>
<dbReference type="InterPro" id="IPR011041">
    <property type="entry name" value="Quinoprot_gluc/sorb_DH_b-prop"/>
</dbReference>
<dbReference type="Gene3D" id="2.120.10.30">
    <property type="entry name" value="TolB, C-terminal domain"/>
    <property type="match status" value="1"/>
</dbReference>
<sequence length="455" mass="49039">MKLIAIVLVLAVPARAATSTFQALGKGFKAPVVVAQGFDAQVIFSNLTAPRGIAFDANQNLLVVERGFGITAFTRVSSPSAGWRRTVVIENPKLTQGIQVDGRNLYVSSGDSILVYEYDIATTSVDATHPPYTFVGGLPANGPVNTHTLQLETDLTGRTVAVLVAVGPSVNIDPLARDPNSGRSTIRRFPIPLREAPLYDPVPFDFSEGQVLAYGLRNPTGFTFHSGWNTFTAGTKNLFVVDNGPELDNVPGLDAAFLSENPADELQQIQYTVGPDSEIPSPQFYGFPDCFTIWNPAADELGVRQYLGTKKGAQFSAQLTPERDDAWCRNKKNNVAPVLPFQAHTSPLDIKFFTPSLFNSNSSFPATYGGDAFVSFHGSLGQPLPSGYGVVRVPFIHGLTPPNVDYSFVIQAMNLTTCPGDCIRPVGLAFGEDGKLYVSSDNSGELFVLQRKIAT</sequence>
<evidence type="ECO:0000313" key="4">
    <source>
        <dbReference type="Proteomes" id="UP000076154"/>
    </source>
</evidence>
<dbReference type="InterPro" id="IPR054539">
    <property type="entry name" value="Beta-prop_PDH"/>
</dbReference>
<feature type="signal peptide" evidence="1">
    <location>
        <begin position="1"/>
        <end position="16"/>
    </location>
</feature>
<organism evidence="3 4">
    <name type="scientific">Hypsizygus marmoreus</name>
    <name type="common">White beech mushroom</name>
    <name type="synonym">Agaricus marmoreus</name>
    <dbReference type="NCBI Taxonomy" id="39966"/>
    <lineage>
        <taxon>Eukaryota</taxon>
        <taxon>Fungi</taxon>
        <taxon>Dikarya</taxon>
        <taxon>Basidiomycota</taxon>
        <taxon>Agaricomycotina</taxon>
        <taxon>Agaricomycetes</taxon>
        <taxon>Agaricomycetidae</taxon>
        <taxon>Agaricales</taxon>
        <taxon>Tricholomatineae</taxon>
        <taxon>Lyophyllaceae</taxon>
        <taxon>Hypsizygus</taxon>
    </lineage>
</organism>
<dbReference type="Proteomes" id="UP000076154">
    <property type="component" value="Unassembled WGS sequence"/>
</dbReference>
<accession>A0A369JDR0</accession>
<dbReference type="SUPFAM" id="SSF50952">
    <property type="entry name" value="Soluble quinoprotein glucose dehydrogenase"/>
    <property type="match status" value="1"/>
</dbReference>
<dbReference type="InterPro" id="IPR011042">
    <property type="entry name" value="6-blade_b-propeller_TolB-like"/>
</dbReference>